<comment type="caution">
    <text evidence="1">The sequence shown here is derived from an EMBL/GenBank/DDBJ whole genome shotgun (WGS) entry which is preliminary data.</text>
</comment>
<evidence type="ECO:0000313" key="1">
    <source>
        <dbReference type="EMBL" id="KAF2433917.1"/>
    </source>
</evidence>
<proteinExistence type="predicted"/>
<accession>A0A9P4NYC3</accession>
<keyword evidence="2" id="KW-1185">Reference proteome</keyword>
<gene>
    <name evidence="1" type="ORF">EJ08DRAFT_668566</name>
</gene>
<protein>
    <submittedName>
        <fullName evidence="1">Uncharacterized protein</fullName>
    </submittedName>
</protein>
<dbReference type="Proteomes" id="UP000800235">
    <property type="component" value="Unassembled WGS sequence"/>
</dbReference>
<reference evidence="1" key="1">
    <citation type="journal article" date="2020" name="Stud. Mycol.">
        <title>101 Dothideomycetes genomes: a test case for predicting lifestyles and emergence of pathogens.</title>
        <authorList>
            <person name="Haridas S."/>
            <person name="Albert R."/>
            <person name="Binder M."/>
            <person name="Bloem J."/>
            <person name="Labutti K."/>
            <person name="Salamov A."/>
            <person name="Andreopoulos B."/>
            <person name="Baker S."/>
            <person name="Barry K."/>
            <person name="Bills G."/>
            <person name="Bluhm B."/>
            <person name="Cannon C."/>
            <person name="Castanera R."/>
            <person name="Culley D."/>
            <person name="Daum C."/>
            <person name="Ezra D."/>
            <person name="Gonzalez J."/>
            <person name="Henrissat B."/>
            <person name="Kuo A."/>
            <person name="Liang C."/>
            <person name="Lipzen A."/>
            <person name="Lutzoni F."/>
            <person name="Magnuson J."/>
            <person name="Mondo S."/>
            <person name="Nolan M."/>
            <person name="Ohm R."/>
            <person name="Pangilinan J."/>
            <person name="Park H.-J."/>
            <person name="Ramirez L."/>
            <person name="Alfaro M."/>
            <person name="Sun H."/>
            <person name="Tritt A."/>
            <person name="Yoshinaga Y."/>
            <person name="Zwiers L.-H."/>
            <person name="Turgeon B."/>
            <person name="Goodwin S."/>
            <person name="Spatafora J."/>
            <person name="Crous P."/>
            <person name="Grigoriev I."/>
        </authorList>
    </citation>
    <scope>NUCLEOTIDE SEQUENCE</scope>
    <source>
        <strain evidence="1">CBS 130266</strain>
    </source>
</reference>
<dbReference type="AlphaFoldDB" id="A0A9P4NYC3"/>
<dbReference type="SUPFAM" id="SSF52540">
    <property type="entry name" value="P-loop containing nucleoside triphosphate hydrolases"/>
    <property type="match status" value="1"/>
</dbReference>
<organism evidence="1 2">
    <name type="scientific">Tothia fuscella</name>
    <dbReference type="NCBI Taxonomy" id="1048955"/>
    <lineage>
        <taxon>Eukaryota</taxon>
        <taxon>Fungi</taxon>
        <taxon>Dikarya</taxon>
        <taxon>Ascomycota</taxon>
        <taxon>Pezizomycotina</taxon>
        <taxon>Dothideomycetes</taxon>
        <taxon>Pleosporomycetidae</taxon>
        <taxon>Venturiales</taxon>
        <taxon>Cylindrosympodiaceae</taxon>
        <taxon>Tothia</taxon>
    </lineage>
</organism>
<dbReference type="PANTHER" id="PTHR10622">
    <property type="entry name" value="HET DOMAIN-CONTAINING PROTEIN"/>
    <property type="match status" value="1"/>
</dbReference>
<dbReference type="InterPro" id="IPR027417">
    <property type="entry name" value="P-loop_NTPase"/>
</dbReference>
<name>A0A9P4NYC3_9PEZI</name>
<evidence type="ECO:0000313" key="2">
    <source>
        <dbReference type="Proteomes" id="UP000800235"/>
    </source>
</evidence>
<dbReference type="Gene3D" id="1.25.40.10">
    <property type="entry name" value="Tetratricopeptide repeat domain"/>
    <property type="match status" value="2"/>
</dbReference>
<dbReference type="OrthoDB" id="1658288at2759"/>
<dbReference type="EMBL" id="MU007018">
    <property type="protein sequence ID" value="KAF2433917.1"/>
    <property type="molecule type" value="Genomic_DNA"/>
</dbReference>
<dbReference type="PANTHER" id="PTHR10622:SF10">
    <property type="entry name" value="HET DOMAIN-CONTAINING PROTEIN"/>
    <property type="match status" value="1"/>
</dbReference>
<sequence>MRLLKASPSGDFELTSFNNDCPPRYAILSHTWSKDQEVIYGELLAGADKRKSGYAKIRFCGERAAADNLELQTAINLMFQYYQRSTKYYAYLSDVQVPEGIDSRWFTRGWTLQELLAPPIVEGQRPFSAFSFSEKLSWAAQRTTTVKEDKVYCLLGIFGVLIPVIYGEGEAYASERLKDEIARRQQGRGTENFFIPNPHRRITVYGLGGYGKSALVLEFIYRALARDARQSFELAYRETRIHLRILGITDDNTDIKQLVKEALKNMGNYNPGSPRLLDYIPYNNKGKVIFTTRNRKAAGDLTQANVLKLQDLGKAEAIDLLTQRITKRTLLADRRAAAAFINNNDISIAAYVSLIRNAGTEIAIFSEKFEDPSRYHEMDSTIAKTWYVSFNQIRKQDKLAVEYLSFIACIDRINIPQSLLPPKNSPLQHTKAIGTLKGYTFITERQQTVPGLERKTFFDIHRLVHIMSARWLDRHNKQEAWTAKAVERLEEVVPYGGRKEKDTWTTYLPHAIYLTRLDNTLDDAVQASLLDRIRRCQSTLGQYSAAEVTHRQALAFRERGIGQEDSSTLTSMNELAVALSSQGKYAEAESMHRQTLATREKVLGTLATREKVLGVDHPSTLTSVYSLAHLLGNQRHYDEADLLYRRACTGQKKVLGNNHPSTRACLKHYSEMLISREGSAGRKLFNRGDV</sequence>
<dbReference type="Pfam" id="PF13374">
    <property type="entry name" value="TPR_10"/>
    <property type="match status" value="2"/>
</dbReference>
<dbReference type="InterPro" id="IPR011990">
    <property type="entry name" value="TPR-like_helical_dom_sf"/>
</dbReference>
<dbReference type="SUPFAM" id="SSF48452">
    <property type="entry name" value="TPR-like"/>
    <property type="match status" value="1"/>
</dbReference>